<dbReference type="PANTHER" id="PTHR46696:SF4">
    <property type="entry name" value="BIOTIN BIOSYNTHESIS CYTOCHROME P450"/>
    <property type="match status" value="1"/>
</dbReference>
<evidence type="ECO:0000256" key="1">
    <source>
        <dbReference type="ARBA" id="ARBA00010617"/>
    </source>
</evidence>
<sequence>MSDLLPTAAATGRTDVTDLSDPRSFLPEPPHRLWAEQRRSGRLHRQEREGAPAFLSVTRYHDIDTVLRDATGYSSEWGMTLDTSLGEPDPAAGRMIELTDPPRHQRLRRLVSSGLTRSAARAMGSMLEDRVEHWVEQAVRAGETDFVAAVAGRVPSAGAGLLLGLPEQEWATLSDRASRAVCGSLGEHDPGVGDLAVRRRSTATANGQLLMHLAGLLDHAELAEDGVVRRLLDAELDGDRLSREEVLLNCLNLAIGGNETTKNATAGGVAALAAHPEQWQWLRRHPEHLDRAVEEILRWTTPPLHLTRTVLRPATLAGTALEPGDLLCLWLPSANRDEEVFDDPDVFRLDREANPHLSFTSGKHFCMGAALARSQLRLVLKALLARVETITPLGPPARRASNFVAAYDSLPVALSAA</sequence>
<dbReference type="EMBL" id="BAABIS010000001">
    <property type="protein sequence ID" value="GAA4880457.1"/>
    <property type="molecule type" value="Genomic_DNA"/>
</dbReference>
<dbReference type="RefSeq" id="WP_345701011.1">
    <property type="nucleotide sequence ID" value="NZ_BAABIS010000001.1"/>
</dbReference>
<keyword evidence="4" id="KW-1185">Reference proteome</keyword>
<name>A0ABP9EM35_9ACTN</name>
<accession>A0ABP9EM35</accession>
<dbReference type="InterPro" id="IPR036396">
    <property type="entry name" value="Cyt_P450_sf"/>
</dbReference>
<protein>
    <submittedName>
        <fullName evidence="3">Cytochrome P450</fullName>
    </submittedName>
</protein>
<evidence type="ECO:0000313" key="3">
    <source>
        <dbReference type="EMBL" id="GAA4880457.1"/>
    </source>
</evidence>
<proteinExistence type="inferred from homology"/>
<dbReference type="InterPro" id="IPR001128">
    <property type="entry name" value="Cyt_P450"/>
</dbReference>
<dbReference type="InterPro" id="IPR002397">
    <property type="entry name" value="Cyt_P450_B"/>
</dbReference>
<dbReference type="PANTHER" id="PTHR46696">
    <property type="entry name" value="P450, PUTATIVE (EUROFUNG)-RELATED"/>
    <property type="match status" value="1"/>
</dbReference>
<dbReference type="Gene3D" id="1.10.630.10">
    <property type="entry name" value="Cytochrome P450"/>
    <property type="match status" value="1"/>
</dbReference>
<comment type="similarity">
    <text evidence="1">Belongs to the cytochrome P450 family.</text>
</comment>
<feature type="region of interest" description="Disordered" evidence="2">
    <location>
        <begin position="1"/>
        <end position="25"/>
    </location>
</feature>
<evidence type="ECO:0000313" key="4">
    <source>
        <dbReference type="Proteomes" id="UP001501752"/>
    </source>
</evidence>
<comment type="caution">
    <text evidence="3">The sequence shown here is derived from an EMBL/GenBank/DDBJ whole genome shotgun (WGS) entry which is preliminary data.</text>
</comment>
<gene>
    <name evidence="3" type="ORF">GCM10023235_70940</name>
</gene>
<dbReference type="Pfam" id="PF00067">
    <property type="entry name" value="p450"/>
    <property type="match status" value="1"/>
</dbReference>
<organism evidence="3 4">
    <name type="scientific">Kitasatospora terrestris</name>
    <dbReference type="NCBI Taxonomy" id="258051"/>
    <lineage>
        <taxon>Bacteria</taxon>
        <taxon>Bacillati</taxon>
        <taxon>Actinomycetota</taxon>
        <taxon>Actinomycetes</taxon>
        <taxon>Kitasatosporales</taxon>
        <taxon>Streptomycetaceae</taxon>
        <taxon>Kitasatospora</taxon>
    </lineage>
</organism>
<dbReference type="SUPFAM" id="SSF48264">
    <property type="entry name" value="Cytochrome P450"/>
    <property type="match status" value="1"/>
</dbReference>
<dbReference type="PRINTS" id="PR00359">
    <property type="entry name" value="BP450"/>
</dbReference>
<dbReference type="Proteomes" id="UP001501752">
    <property type="component" value="Unassembled WGS sequence"/>
</dbReference>
<reference evidence="4" key="1">
    <citation type="journal article" date="2019" name="Int. J. Syst. Evol. Microbiol.">
        <title>The Global Catalogue of Microorganisms (GCM) 10K type strain sequencing project: providing services to taxonomists for standard genome sequencing and annotation.</title>
        <authorList>
            <consortium name="The Broad Institute Genomics Platform"/>
            <consortium name="The Broad Institute Genome Sequencing Center for Infectious Disease"/>
            <person name="Wu L."/>
            <person name="Ma J."/>
        </authorList>
    </citation>
    <scope>NUCLEOTIDE SEQUENCE [LARGE SCALE GENOMIC DNA]</scope>
    <source>
        <strain evidence="4">JCM 13006</strain>
    </source>
</reference>
<evidence type="ECO:0000256" key="2">
    <source>
        <dbReference type="SAM" id="MobiDB-lite"/>
    </source>
</evidence>